<accession>A0A8D8FPD1</accession>
<name>A0A8D8FPD1_CULPI</name>
<dbReference type="AlphaFoldDB" id="A0A8D8FPD1"/>
<proteinExistence type="predicted"/>
<organism evidence="1">
    <name type="scientific">Culex pipiens</name>
    <name type="common">House mosquito</name>
    <dbReference type="NCBI Taxonomy" id="7175"/>
    <lineage>
        <taxon>Eukaryota</taxon>
        <taxon>Metazoa</taxon>
        <taxon>Ecdysozoa</taxon>
        <taxon>Arthropoda</taxon>
        <taxon>Hexapoda</taxon>
        <taxon>Insecta</taxon>
        <taxon>Pterygota</taxon>
        <taxon>Neoptera</taxon>
        <taxon>Endopterygota</taxon>
        <taxon>Diptera</taxon>
        <taxon>Nematocera</taxon>
        <taxon>Culicoidea</taxon>
        <taxon>Culicidae</taxon>
        <taxon>Culicinae</taxon>
        <taxon>Culicini</taxon>
        <taxon>Culex</taxon>
        <taxon>Culex</taxon>
    </lineage>
</organism>
<sequence>MGDSQPGQFFEIILVLTILYRRGGFFPELGSELLRSLRRLSLWKCCYGLYQGGRHLYLTTGSSPAANTSCQLRHQNKREMSTSAPAQKNSCSLRNQNKATAHCKKKYKNCRHKMEIK</sequence>
<protein>
    <submittedName>
        <fullName evidence="1">(northern house mosquito) hypothetical protein</fullName>
    </submittedName>
</protein>
<dbReference type="EMBL" id="HBUE01081063">
    <property type="protein sequence ID" value="CAG6477479.1"/>
    <property type="molecule type" value="Transcribed_RNA"/>
</dbReference>
<reference evidence="1" key="1">
    <citation type="submission" date="2021-05" db="EMBL/GenBank/DDBJ databases">
        <authorList>
            <person name="Alioto T."/>
            <person name="Alioto T."/>
            <person name="Gomez Garrido J."/>
        </authorList>
    </citation>
    <scope>NUCLEOTIDE SEQUENCE</scope>
</reference>
<evidence type="ECO:0000313" key="1">
    <source>
        <dbReference type="EMBL" id="CAG6477479.1"/>
    </source>
</evidence>